<organism evidence="1 2">
    <name type="scientific">Gordonia phage Finkle</name>
    <dbReference type="NCBI Taxonomy" id="2926099"/>
    <lineage>
        <taxon>Viruses</taxon>
        <taxon>Duplodnaviria</taxon>
        <taxon>Heunggongvirae</taxon>
        <taxon>Uroviricota</taxon>
        <taxon>Caudoviricetes</taxon>
        <taxon>Finkelvirus</taxon>
        <taxon>Finkelvirus finkel</taxon>
    </lineage>
</organism>
<protein>
    <submittedName>
        <fullName evidence="1">Uncharacterized protein</fullName>
    </submittedName>
</protein>
<dbReference type="RefSeq" id="YP_010754379.1">
    <property type="nucleotide sequence ID" value="NC_073459.1"/>
</dbReference>
<name>A0A9E7NHL0_9CAUD</name>
<evidence type="ECO:0000313" key="2">
    <source>
        <dbReference type="Proteomes" id="UP001060355"/>
    </source>
</evidence>
<accession>A0A9E7NHL0</accession>
<gene>
    <name evidence="1" type="primary">66</name>
    <name evidence="1" type="ORF">SEA_FINKLE_66</name>
</gene>
<reference evidence="1" key="1">
    <citation type="submission" date="2022-05" db="EMBL/GenBank/DDBJ databases">
        <authorList>
            <person name="Ashby S."/>
            <person name="Bressette G."/>
            <person name="Brown S."/>
            <person name="Charles S."/>
            <person name="Neely M.N."/>
            <person name="Molloy S.D."/>
            <person name="Garlena R.A."/>
            <person name="Russell D.A."/>
            <person name="Jacobs-Sera D."/>
            <person name="Hatfull G.F."/>
        </authorList>
    </citation>
    <scope>NUCLEOTIDE SEQUENCE</scope>
</reference>
<dbReference type="KEGG" id="vg:80018963"/>
<dbReference type="GeneID" id="80018963"/>
<evidence type="ECO:0000313" key="1">
    <source>
        <dbReference type="EMBL" id="UTN92980.1"/>
    </source>
</evidence>
<dbReference type="Proteomes" id="UP001060355">
    <property type="component" value="Segment"/>
</dbReference>
<dbReference type="EMBL" id="ON456347">
    <property type="protein sequence ID" value="UTN92980.1"/>
    <property type="molecule type" value="Genomic_DNA"/>
</dbReference>
<keyword evidence="2" id="KW-1185">Reference proteome</keyword>
<sequence length="79" mass="8145">MRPAGAALVALNQRAATVSAIVGTRLSIQIVRNHTVNGTVPTVPHFLVVHPAGWSLGPYPAPAMREVLDGIALSPKAAA</sequence>
<proteinExistence type="predicted"/>